<dbReference type="NCBIfam" id="TIGR03605">
    <property type="entry name" value="antibiot_sagB"/>
    <property type="match status" value="1"/>
</dbReference>
<dbReference type="Gene3D" id="3.40.109.10">
    <property type="entry name" value="NADH Oxidase"/>
    <property type="match status" value="1"/>
</dbReference>
<dbReference type="Proteomes" id="UP001596456">
    <property type="component" value="Unassembled WGS sequence"/>
</dbReference>
<dbReference type="PANTHER" id="PTHR43745">
    <property type="entry name" value="NITROREDUCTASE MJ1384-RELATED"/>
    <property type="match status" value="1"/>
</dbReference>
<evidence type="ECO:0000313" key="3">
    <source>
        <dbReference type="Proteomes" id="UP001596456"/>
    </source>
</evidence>
<evidence type="ECO:0000313" key="2">
    <source>
        <dbReference type="EMBL" id="MFC7332374.1"/>
    </source>
</evidence>
<name>A0ABW2KTM3_9PROT</name>
<dbReference type="InterPro" id="IPR020051">
    <property type="entry name" value="SagB-type_dehydrogenase"/>
</dbReference>
<evidence type="ECO:0000259" key="1">
    <source>
        <dbReference type="Pfam" id="PF00881"/>
    </source>
</evidence>
<dbReference type="PANTHER" id="PTHR43745:SF2">
    <property type="entry name" value="NITROREDUCTASE MJ1384-RELATED"/>
    <property type="match status" value="1"/>
</dbReference>
<dbReference type="InterPro" id="IPR029479">
    <property type="entry name" value="Nitroreductase"/>
</dbReference>
<protein>
    <submittedName>
        <fullName evidence="2">SagB/ThcOx family dehydrogenase</fullName>
    </submittedName>
</protein>
<keyword evidence="3" id="KW-1185">Reference proteome</keyword>
<organism evidence="2 3">
    <name type="scientific">Rhodocista pekingensis</name>
    <dbReference type="NCBI Taxonomy" id="201185"/>
    <lineage>
        <taxon>Bacteria</taxon>
        <taxon>Pseudomonadati</taxon>
        <taxon>Pseudomonadota</taxon>
        <taxon>Alphaproteobacteria</taxon>
        <taxon>Rhodospirillales</taxon>
        <taxon>Azospirillaceae</taxon>
        <taxon>Rhodocista</taxon>
    </lineage>
</organism>
<dbReference type="RefSeq" id="WP_377356743.1">
    <property type="nucleotide sequence ID" value="NZ_JBHTCM010000005.1"/>
</dbReference>
<dbReference type="SUPFAM" id="SSF55469">
    <property type="entry name" value="FMN-dependent nitroreductase-like"/>
    <property type="match status" value="1"/>
</dbReference>
<comment type="caution">
    <text evidence="2">The sequence shown here is derived from an EMBL/GenBank/DDBJ whole genome shotgun (WGS) entry which is preliminary data.</text>
</comment>
<dbReference type="CDD" id="cd02142">
    <property type="entry name" value="McbC_SagB-like_oxidoreductase"/>
    <property type="match status" value="1"/>
</dbReference>
<sequence>MAISRNSDESGSLCELEAHIRKIGWEAPELTEIEIFHELTKLRRSSIRKMGRRIGGYLNDPRALRETAANFKTYAGAEKVVLPPPPRLTAAFDQVLSDRRSTRLFDGRPLTAEEVSAVLSSCRVTRRAQSSLAPDLELRFRPYPSGGGLYPTEIYVALTNVTGLPACLAHYGANEHALSVLAPLPPLSHLAGTLGDHNGHTGGIGMIVFVSILPERTVVKYGYRGYRLAMMEVGMVPFGLSLAATAAGLANLHWGGYFDDEVNSMLNLDGVTETVSACLFIGRSPEHE</sequence>
<feature type="domain" description="Nitroreductase" evidence="1">
    <location>
        <begin position="97"/>
        <end position="282"/>
    </location>
</feature>
<accession>A0ABW2KTM3</accession>
<proteinExistence type="predicted"/>
<dbReference type="InterPro" id="IPR052544">
    <property type="entry name" value="Bacteriocin_Proc_Enz"/>
</dbReference>
<dbReference type="InterPro" id="IPR000415">
    <property type="entry name" value="Nitroreductase-like"/>
</dbReference>
<reference evidence="3" key="1">
    <citation type="journal article" date="2019" name="Int. J. Syst. Evol. Microbiol.">
        <title>The Global Catalogue of Microorganisms (GCM) 10K type strain sequencing project: providing services to taxonomists for standard genome sequencing and annotation.</title>
        <authorList>
            <consortium name="The Broad Institute Genomics Platform"/>
            <consortium name="The Broad Institute Genome Sequencing Center for Infectious Disease"/>
            <person name="Wu L."/>
            <person name="Ma J."/>
        </authorList>
    </citation>
    <scope>NUCLEOTIDE SEQUENCE [LARGE SCALE GENOMIC DNA]</scope>
    <source>
        <strain evidence="3">CGMCC 1.16275</strain>
    </source>
</reference>
<gene>
    <name evidence="2" type="ORF">ACFQPS_04305</name>
</gene>
<dbReference type="EMBL" id="JBHTCM010000005">
    <property type="protein sequence ID" value="MFC7332374.1"/>
    <property type="molecule type" value="Genomic_DNA"/>
</dbReference>
<dbReference type="Pfam" id="PF00881">
    <property type="entry name" value="Nitroreductase"/>
    <property type="match status" value="1"/>
</dbReference>